<feature type="domain" description="Casparian strip membrane protein" evidence="8">
    <location>
        <begin position="165"/>
        <end position="212"/>
    </location>
</feature>
<dbReference type="EMBL" id="VEPZ02001721">
    <property type="protein sequence ID" value="KAE8661342.1"/>
    <property type="molecule type" value="Genomic_DNA"/>
</dbReference>
<dbReference type="AlphaFoldDB" id="A0A6A2WMC1"/>
<dbReference type="InterPro" id="IPR006459">
    <property type="entry name" value="CASP/CASPL"/>
</dbReference>
<feature type="transmembrane region" description="Helical" evidence="7">
    <location>
        <begin position="21"/>
        <end position="42"/>
    </location>
</feature>
<keyword evidence="6 7" id="KW-0472">Membrane</keyword>
<name>A0A6A2WMC1_HIBSY</name>
<dbReference type="PANTHER" id="PTHR36488:SF12">
    <property type="entry name" value="CASP-LIKE PROTEIN"/>
    <property type="match status" value="1"/>
</dbReference>
<organism evidence="9 10">
    <name type="scientific">Hibiscus syriacus</name>
    <name type="common">Rose of Sharon</name>
    <dbReference type="NCBI Taxonomy" id="106335"/>
    <lineage>
        <taxon>Eukaryota</taxon>
        <taxon>Viridiplantae</taxon>
        <taxon>Streptophyta</taxon>
        <taxon>Embryophyta</taxon>
        <taxon>Tracheophyta</taxon>
        <taxon>Spermatophyta</taxon>
        <taxon>Magnoliopsida</taxon>
        <taxon>eudicotyledons</taxon>
        <taxon>Gunneridae</taxon>
        <taxon>Pentapetalae</taxon>
        <taxon>rosids</taxon>
        <taxon>malvids</taxon>
        <taxon>Malvales</taxon>
        <taxon>Malvaceae</taxon>
        <taxon>Malvoideae</taxon>
        <taxon>Hibiscus</taxon>
    </lineage>
</organism>
<evidence type="ECO:0000256" key="6">
    <source>
        <dbReference type="ARBA" id="ARBA00023136"/>
    </source>
</evidence>
<dbReference type="Proteomes" id="UP000436088">
    <property type="component" value="Unassembled WGS sequence"/>
</dbReference>
<proteinExistence type="inferred from homology"/>
<dbReference type="GO" id="GO:0005886">
    <property type="term" value="C:plasma membrane"/>
    <property type="evidence" value="ECO:0007669"/>
    <property type="project" value="UniProtKB-SubCell"/>
</dbReference>
<reference evidence="9" key="1">
    <citation type="submission" date="2019-09" db="EMBL/GenBank/DDBJ databases">
        <title>Draft genome information of white flower Hibiscus syriacus.</title>
        <authorList>
            <person name="Kim Y.-M."/>
        </authorList>
    </citation>
    <scope>NUCLEOTIDE SEQUENCE [LARGE SCALE GENOMIC DNA]</scope>
    <source>
        <strain evidence="9">YM2019G1</strain>
    </source>
</reference>
<comment type="similarity">
    <text evidence="2 7">Belongs to the Casparian strip membrane proteins (CASP) family.</text>
</comment>
<sequence>MAKANAIKLGEGRKSRGVNKGVSILDFIFRILAFIGTLSSAISMATTNETLPFFTRFFRFRAEYNDLPTLTFLWLSMPLVLIAFAVMFSVVFIAVADITDAIAVTVGGDLTAASAVNRGKAKLHVDSNDSFPFPPKPVQVELPLFTSDDPEEWIASAHDFFEFYAVASAAAAIVYLAHKGNSRVNWLAICQQFNVFFQLTSGFLIGSFSGIVLIALLITLSGVALARRP</sequence>
<evidence type="ECO:0000256" key="7">
    <source>
        <dbReference type="RuleBase" id="RU361233"/>
    </source>
</evidence>
<feature type="transmembrane region" description="Helical" evidence="7">
    <location>
        <begin position="72"/>
        <end position="95"/>
    </location>
</feature>
<evidence type="ECO:0000313" key="9">
    <source>
        <dbReference type="EMBL" id="KAE8661342.1"/>
    </source>
</evidence>
<evidence type="ECO:0000256" key="4">
    <source>
        <dbReference type="ARBA" id="ARBA00022692"/>
    </source>
</evidence>
<accession>A0A6A2WMC1</accession>
<evidence type="ECO:0000256" key="3">
    <source>
        <dbReference type="ARBA" id="ARBA00022475"/>
    </source>
</evidence>
<keyword evidence="10" id="KW-1185">Reference proteome</keyword>
<feature type="transmembrane region" description="Helical" evidence="7">
    <location>
        <begin position="203"/>
        <end position="226"/>
    </location>
</feature>
<dbReference type="InterPro" id="IPR006702">
    <property type="entry name" value="CASP_dom"/>
</dbReference>
<evidence type="ECO:0000256" key="5">
    <source>
        <dbReference type="ARBA" id="ARBA00022989"/>
    </source>
</evidence>
<evidence type="ECO:0000256" key="2">
    <source>
        <dbReference type="ARBA" id="ARBA00007651"/>
    </source>
</evidence>
<keyword evidence="3 7" id="KW-1003">Cell membrane</keyword>
<gene>
    <name evidence="9" type="ORF">F3Y22_tig00113726pilonHSYRG00313</name>
</gene>
<dbReference type="PANTHER" id="PTHR36488">
    <property type="entry name" value="CASP-LIKE PROTEIN 1U1"/>
    <property type="match status" value="1"/>
</dbReference>
<evidence type="ECO:0000313" key="10">
    <source>
        <dbReference type="Proteomes" id="UP000436088"/>
    </source>
</evidence>
<dbReference type="Pfam" id="PF04535">
    <property type="entry name" value="CASP_dom"/>
    <property type="match status" value="2"/>
</dbReference>
<dbReference type="NCBIfam" id="TIGR01569">
    <property type="entry name" value="A_tha_TIGR01569"/>
    <property type="match status" value="1"/>
</dbReference>
<feature type="domain" description="Casparian strip membrane protein" evidence="8">
    <location>
        <begin position="20"/>
        <end position="92"/>
    </location>
</feature>
<evidence type="ECO:0000256" key="1">
    <source>
        <dbReference type="ARBA" id="ARBA00004651"/>
    </source>
</evidence>
<protein>
    <recommendedName>
        <fullName evidence="7">CASP-like protein</fullName>
    </recommendedName>
</protein>
<keyword evidence="5 7" id="KW-1133">Transmembrane helix</keyword>
<comment type="subcellular location">
    <subcellularLocation>
        <location evidence="1 7">Cell membrane</location>
        <topology evidence="1 7">Multi-pass membrane protein</topology>
    </subcellularLocation>
</comment>
<dbReference type="InterPro" id="IPR044173">
    <property type="entry name" value="CASPL"/>
</dbReference>
<evidence type="ECO:0000259" key="8">
    <source>
        <dbReference type="Pfam" id="PF04535"/>
    </source>
</evidence>
<feature type="transmembrane region" description="Helical" evidence="7">
    <location>
        <begin position="160"/>
        <end position="178"/>
    </location>
</feature>
<comment type="subunit">
    <text evidence="7">Homodimer and heterodimers.</text>
</comment>
<comment type="caution">
    <text evidence="9">The sequence shown here is derived from an EMBL/GenBank/DDBJ whole genome shotgun (WGS) entry which is preliminary data.</text>
</comment>
<keyword evidence="4 7" id="KW-0812">Transmembrane</keyword>